<keyword evidence="4 6" id="KW-0472">Membrane</keyword>
<evidence type="ECO:0000256" key="6">
    <source>
        <dbReference type="SAM" id="Phobius"/>
    </source>
</evidence>
<dbReference type="PANTHER" id="PTHR31872">
    <property type="entry name" value="TRANSMEMBRANE PROTEIN 179"/>
    <property type="match status" value="1"/>
</dbReference>
<dbReference type="EMBL" id="OC914873">
    <property type="protein sequence ID" value="CAD7637084.1"/>
    <property type="molecule type" value="Genomic_DNA"/>
</dbReference>
<dbReference type="EMBL" id="CAJPVJ010000048">
    <property type="protein sequence ID" value="CAG2159588.1"/>
    <property type="molecule type" value="Genomic_DNA"/>
</dbReference>
<feature type="transmembrane region" description="Helical" evidence="6">
    <location>
        <begin position="168"/>
        <end position="186"/>
    </location>
</feature>
<comment type="subcellular location">
    <subcellularLocation>
        <location evidence="1">Membrane</location>
        <topology evidence="1">Multi-pass membrane protein</topology>
    </subcellularLocation>
</comment>
<gene>
    <name evidence="7" type="ORF">ONB1V03_LOCUS602</name>
</gene>
<dbReference type="Pfam" id="PF26158">
    <property type="entry name" value="Claudin_TMEM179-179B"/>
    <property type="match status" value="1"/>
</dbReference>
<comment type="similarity">
    <text evidence="5">Belongs to the TMEM179 family.</text>
</comment>
<evidence type="ECO:0000313" key="7">
    <source>
        <dbReference type="EMBL" id="CAD7637084.1"/>
    </source>
</evidence>
<evidence type="ECO:0000256" key="4">
    <source>
        <dbReference type="ARBA" id="ARBA00023136"/>
    </source>
</evidence>
<keyword evidence="2 6" id="KW-0812">Transmembrane</keyword>
<evidence type="ECO:0000256" key="2">
    <source>
        <dbReference type="ARBA" id="ARBA00022692"/>
    </source>
</evidence>
<dbReference type="InterPro" id="IPR059010">
    <property type="entry name" value="TMEM179-179B"/>
</dbReference>
<sequence>MMSMMSITNVVLLSQSAVYTVSAIVSLCVWIPMSLHLYSFCGHCSLYSTGQYVEEDGSFDPNWSSVFHCVFTLTTAIILFGTAFIQMCRKFILLYRGTDSTFLSAFVDTVLALMATLLVLTDAILVTKGFSVWCQSVAQSCETASSVMVIGKDSDIDPKGFFLELGSVQFGIWSLLVCWVLTLVLASRKLFVYHERENMIVSMARERHRHIGSDYTRLET</sequence>
<feature type="transmembrane region" description="Helical" evidence="6">
    <location>
        <begin position="65"/>
        <end position="88"/>
    </location>
</feature>
<feature type="transmembrane region" description="Helical" evidence="6">
    <location>
        <begin position="100"/>
        <end position="120"/>
    </location>
</feature>
<dbReference type="PANTHER" id="PTHR31872:SF4">
    <property type="entry name" value="TRANSMEMBRANE PROTEIN 179"/>
    <property type="match status" value="1"/>
</dbReference>
<evidence type="ECO:0000256" key="3">
    <source>
        <dbReference type="ARBA" id="ARBA00022989"/>
    </source>
</evidence>
<evidence type="ECO:0000256" key="5">
    <source>
        <dbReference type="ARBA" id="ARBA00093776"/>
    </source>
</evidence>
<accession>A0A7R9L8Q6</accession>
<name>A0A7R9L8Q6_9ACAR</name>
<organism evidence="7">
    <name type="scientific">Oppiella nova</name>
    <dbReference type="NCBI Taxonomy" id="334625"/>
    <lineage>
        <taxon>Eukaryota</taxon>
        <taxon>Metazoa</taxon>
        <taxon>Ecdysozoa</taxon>
        <taxon>Arthropoda</taxon>
        <taxon>Chelicerata</taxon>
        <taxon>Arachnida</taxon>
        <taxon>Acari</taxon>
        <taxon>Acariformes</taxon>
        <taxon>Sarcoptiformes</taxon>
        <taxon>Oribatida</taxon>
        <taxon>Brachypylina</taxon>
        <taxon>Oppioidea</taxon>
        <taxon>Oppiidae</taxon>
        <taxon>Oppiella</taxon>
    </lineage>
</organism>
<dbReference type="OrthoDB" id="6423876at2759"/>
<evidence type="ECO:0000313" key="8">
    <source>
        <dbReference type="Proteomes" id="UP000728032"/>
    </source>
</evidence>
<keyword evidence="8" id="KW-1185">Reference proteome</keyword>
<proteinExistence type="inferred from homology"/>
<dbReference type="Proteomes" id="UP000728032">
    <property type="component" value="Unassembled WGS sequence"/>
</dbReference>
<reference evidence="7" key="1">
    <citation type="submission" date="2020-11" db="EMBL/GenBank/DDBJ databases">
        <authorList>
            <person name="Tran Van P."/>
        </authorList>
    </citation>
    <scope>NUCLEOTIDE SEQUENCE</scope>
</reference>
<keyword evidence="3 6" id="KW-1133">Transmembrane helix</keyword>
<dbReference type="InterPro" id="IPR029673">
    <property type="entry name" value="TMEM179"/>
</dbReference>
<dbReference type="AlphaFoldDB" id="A0A7R9L8Q6"/>
<evidence type="ECO:0000256" key="1">
    <source>
        <dbReference type="ARBA" id="ARBA00004141"/>
    </source>
</evidence>
<protein>
    <submittedName>
        <fullName evidence="7">Uncharacterized protein</fullName>
    </submittedName>
</protein>